<dbReference type="Proteomes" id="UP001178508">
    <property type="component" value="Chromosome 10"/>
</dbReference>
<reference evidence="1" key="1">
    <citation type="submission" date="2023-08" db="EMBL/GenBank/DDBJ databases">
        <authorList>
            <person name="Alioto T."/>
            <person name="Alioto T."/>
            <person name="Gomez Garrido J."/>
        </authorList>
    </citation>
    <scope>NUCLEOTIDE SEQUENCE</scope>
</reference>
<gene>
    <name evidence="1" type="ORF">XNOV1_A037152</name>
</gene>
<evidence type="ECO:0000313" key="1">
    <source>
        <dbReference type="EMBL" id="CAJ1065943.1"/>
    </source>
</evidence>
<sequence>MAASEHQRWDRLTRRLVRCHKSPLSLTRRAAGQHFDGFNLEVTALSGAFRKGDDILVTAVGKPKGATRPVFCQQHFTGPSAATWEREETTYNGLITKQEREMLERGEECVKEELWDIPAWSHHRC</sequence>
<keyword evidence="2" id="KW-1185">Reference proteome</keyword>
<dbReference type="EMBL" id="OY660873">
    <property type="protein sequence ID" value="CAJ1065943.1"/>
    <property type="molecule type" value="Genomic_DNA"/>
</dbReference>
<proteinExistence type="predicted"/>
<dbReference type="AlphaFoldDB" id="A0AAV1FY28"/>
<organism evidence="1 2">
    <name type="scientific">Xyrichtys novacula</name>
    <name type="common">Pearly razorfish</name>
    <name type="synonym">Hemipteronotus novacula</name>
    <dbReference type="NCBI Taxonomy" id="13765"/>
    <lineage>
        <taxon>Eukaryota</taxon>
        <taxon>Metazoa</taxon>
        <taxon>Chordata</taxon>
        <taxon>Craniata</taxon>
        <taxon>Vertebrata</taxon>
        <taxon>Euteleostomi</taxon>
        <taxon>Actinopterygii</taxon>
        <taxon>Neopterygii</taxon>
        <taxon>Teleostei</taxon>
        <taxon>Neoteleostei</taxon>
        <taxon>Acanthomorphata</taxon>
        <taxon>Eupercaria</taxon>
        <taxon>Labriformes</taxon>
        <taxon>Labridae</taxon>
        <taxon>Xyrichtys</taxon>
    </lineage>
</organism>
<protein>
    <submittedName>
        <fullName evidence="1">Uncharacterized protein</fullName>
    </submittedName>
</protein>
<name>A0AAV1FY28_XYRNO</name>
<evidence type="ECO:0000313" key="2">
    <source>
        <dbReference type="Proteomes" id="UP001178508"/>
    </source>
</evidence>
<accession>A0AAV1FY28</accession>